<dbReference type="SUPFAM" id="SSF49899">
    <property type="entry name" value="Concanavalin A-like lectins/glucanases"/>
    <property type="match status" value="1"/>
</dbReference>
<comment type="caution">
    <text evidence="15">The sequence shown here is derived from an EMBL/GenBank/DDBJ whole genome shotgun (WGS) entry which is preliminary data.</text>
</comment>
<dbReference type="InterPro" id="IPR051136">
    <property type="entry name" value="Intracellular_Lectin-GPT"/>
</dbReference>
<evidence type="ECO:0000256" key="4">
    <source>
        <dbReference type="ARBA" id="ARBA00022729"/>
    </source>
</evidence>
<accession>A0A8S3Z1M5</accession>
<keyword evidence="16" id="KW-1185">Reference proteome</keyword>
<reference evidence="15" key="1">
    <citation type="submission" date="2021-04" db="EMBL/GenBank/DDBJ databases">
        <authorList>
            <consortium name="Molecular Ecology Group"/>
        </authorList>
    </citation>
    <scope>NUCLEOTIDE SEQUENCE</scope>
</reference>
<feature type="signal peptide" evidence="13">
    <location>
        <begin position="1"/>
        <end position="24"/>
    </location>
</feature>
<evidence type="ECO:0000256" key="6">
    <source>
        <dbReference type="ARBA" id="ARBA00022989"/>
    </source>
</evidence>
<evidence type="ECO:0000256" key="13">
    <source>
        <dbReference type="SAM" id="SignalP"/>
    </source>
</evidence>
<dbReference type="GO" id="GO:0005789">
    <property type="term" value="C:endoplasmic reticulum membrane"/>
    <property type="evidence" value="ECO:0007669"/>
    <property type="project" value="TreeGrafter"/>
</dbReference>
<keyword evidence="9" id="KW-1015">Disulfide bond</keyword>
<dbReference type="Pfam" id="PF03388">
    <property type="entry name" value="Lectin_leg-like"/>
    <property type="match status" value="1"/>
</dbReference>
<keyword evidence="2 12" id="KW-0812">Transmembrane</keyword>
<sequence>MAAAVPYRSLVVLMFQVLTFLVSGEWNTKDFQRREHSLVKPYQGSGLGVPQWDFLGSTIVTNNYIRLTPDRQSQMGAIWNTVPCYVRNWELHVQFKVHGSGKTLFGDGFAIWYTRDRMKSGPVFGSIDNFVGLAIFLDTYSNHNGPHNHNHPYISAMVNNGSLGYDHDTDGTHTQLAGCEAQFRNKDYDTYVAIRYEGTTLTVSTDIDNKSGWKECFSVTGIKLPVGYYFGVSAATGELADNHDVISIKMYDLDTDEARSNDSPLYTGLPEALSAEAPRDRVDDSKGSYLLGNLTGWKLLVIIILLVIGVGVCAMVGIIIFQKQQENSRKRFY</sequence>
<evidence type="ECO:0000256" key="8">
    <source>
        <dbReference type="ARBA" id="ARBA00023136"/>
    </source>
</evidence>
<evidence type="ECO:0000256" key="10">
    <source>
        <dbReference type="ARBA" id="ARBA00023180"/>
    </source>
</evidence>
<keyword evidence="8 12" id="KW-0472">Membrane</keyword>
<evidence type="ECO:0000313" key="16">
    <source>
        <dbReference type="Proteomes" id="UP000678393"/>
    </source>
</evidence>
<evidence type="ECO:0000259" key="14">
    <source>
        <dbReference type="PROSITE" id="PS51328"/>
    </source>
</evidence>
<evidence type="ECO:0000256" key="5">
    <source>
        <dbReference type="ARBA" id="ARBA00022734"/>
    </source>
</evidence>
<protein>
    <recommendedName>
        <fullName evidence="14">L-type lectin-like domain-containing protein</fullName>
    </recommendedName>
</protein>
<dbReference type="PANTHER" id="PTHR12223:SF45">
    <property type="entry name" value="RE50040P"/>
    <property type="match status" value="1"/>
</dbReference>
<dbReference type="GO" id="GO:0046872">
    <property type="term" value="F:metal ion binding"/>
    <property type="evidence" value="ECO:0007669"/>
    <property type="project" value="UniProtKB-KW"/>
</dbReference>
<dbReference type="FunFam" id="2.60.120.200:FF:000017">
    <property type="entry name" value="Vesicular integral-membrane protein VIP36"/>
    <property type="match status" value="1"/>
</dbReference>
<dbReference type="AlphaFoldDB" id="A0A8S3Z1M5"/>
<keyword evidence="7" id="KW-0333">Golgi apparatus</keyword>
<dbReference type="GO" id="GO:0005793">
    <property type="term" value="C:endoplasmic reticulum-Golgi intermediate compartment"/>
    <property type="evidence" value="ECO:0007669"/>
    <property type="project" value="TreeGrafter"/>
</dbReference>
<organism evidence="15 16">
    <name type="scientific">Candidula unifasciata</name>
    <dbReference type="NCBI Taxonomy" id="100452"/>
    <lineage>
        <taxon>Eukaryota</taxon>
        <taxon>Metazoa</taxon>
        <taxon>Spiralia</taxon>
        <taxon>Lophotrochozoa</taxon>
        <taxon>Mollusca</taxon>
        <taxon>Gastropoda</taxon>
        <taxon>Heterobranchia</taxon>
        <taxon>Euthyneura</taxon>
        <taxon>Panpulmonata</taxon>
        <taxon>Eupulmonata</taxon>
        <taxon>Stylommatophora</taxon>
        <taxon>Helicina</taxon>
        <taxon>Helicoidea</taxon>
        <taxon>Geomitridae</taxon>
        <taxon>Candidula</taxon>
    </lineage>
</organism>
<evidence type="ECO:0000256" key="9">
    <source>
        <dbReference type="ARBA" id="ARBA00023157"/>
    </source>
</evidence>
<evidence type="ECO:0000256" key="11">
    <source>
        <dbReference type="ARBA" id="ARBA00046288"/>
    </source>
</evidence>
<feature type="chain" id="PRO_5035712967" description="L-type lectin-like domain-containing protein" evidence="13">
    <location>
        <begin position="25"/>
        <end position="333"/>
    </location>
</feature>
<dbReference type="GO" id="GO:0030134">
    <property type="term" value="C:COPII-coated ER to Golgi transport vesicle"/>
    <property type="evidence" value="ECO:0007669"/>
    <property type="project" value="TreeGrafter"/>
</dbReference>
<name>A0A8S3Z1M5_9EUPU</name>
<feature type="domain" description="L-type lectin-like" evidence="14">
    <location>
        <begin position="30"/>
        <end position="253"/>
    </location>
</feature>
<proteinExistence type="predicted"/>
<dbReference type="GO" id="GO:0006888">
    <property type="term" value="P:endoplasmic reticulum to Golgi vesicle-mediated transport"/>
    <property type="evidence" value="ECO:0007669"/>
    <property type="project" value="TreeGrafter"/>
</dbReference>
<evidence type="ECO:0000256" key="12">
    <source>
        <dbReference type="SAM" id="Phobius"/>
    </source>
</evidence>
<evidence type="ECO:0000256" key="3">
    <source>
        <dbReference type="ARBA" id="ARBA00022723"/>
    </source>
</evidence>
<dbReference type="Proteomes" id="UP000678393">
    <property type="component" value="Unassembled WGS sequence"/>
</dbReference>
<feature type="transmembrane region" description="Helical" evidence="12">
    <location>
        <begin position="299"/>
        <end position="321"/>
    </location>
</feature>
<keyword evidence="5" id="KW-0430">Lectin</keyword>
<dbReference type="PANTHER" id="PTHR12223">
    <property type="entry name" value="VESICULAR MANNOSE-BINDING LECTIN"/>
    <property type="match status" value="1"/>
</dbReference>
<evidence type="ECO:0000256" key="7">
    <source>
        <dbReference type="ARBA" id="ARBA00023034"/>
    </source>
</evidence>
<dbReference type="InterPro" id="IPR013320">
    <property type="entry name" value="ConA-like_dom_sf"/>
</dbReference>
<dbReference type="GO" id="GO:0005537">
    <property type="term" value="F:D-mannose binding"/>
    <property type="evidence" value="ECO:0007669"/>
    <property type="project" value="TreeGrafter"/>
</dbReference>
<keyword evidence="10" id="KW-0325">Glycoprotein</keyword>
<dbReference type="GO" id="GO:0000139">
    <property type="term" value="C:Golgi membrane"/>
    <property type="evidence" value="ECO:0007669"/>
    <property type="project" value="UniProtKB-SubCell"/>
</dbReference>
<dbReference type="EMBL" id="CAJHNH020000918">
    <property type="protein sequence ID" value="CAG5120536.1"/>
    <property type="molecule type" value="Genomic_DNA"/>
</dbReference>
<keyword evidence="4 13" id="KW-0732">Signal</keyword>
<gene>
    <name evidence="15" type="ORF">CUNI_LOCUS6094</name>
</gene>
<dbReference type="InterPro" id="IPR005052">
    <property type="entry name" value="Lectin_leg"/>
</dbReference>
<comment type="subcellular location">
    <subcellularLocation>
        <location evidence="11">Endomembrane system</location>
        <topology evidence="11">Single-pass type I membrane protein</topology>
    </subcellularLocation>
    <subcellularLocation>
        <location evidence="1">Golgi apparatus membrane</location>
        <topology evidence="1">Single-pass membrane protein</topology>
    </subcellularLocation>
</comment>
<dbReference type="Gene3D" id="2.60.120.200">
    <property type="match status" value="1"/>
</dbReference>
<dbReference type="PROSITE" id="PS51328">
    <property type="entry name" value="L_LECTIN_LIKE"/>
    <property type="match status" value="1"/>
</dbReference>
<keyword evidence="6 12" id="KW-1133">Transmembrane helix</keyword>
<dbReference type="OrthoDB" id="270293at2759"/>
<evidence type="ECO:0000256" key="2">
    <source>
        <dbReference type="ARBA" id="ARBA00022692"/>
    </source>
</evidence>
<evidence type="ECO:0000256" key="1">
    <source>
        <dbReference type="ARBA" id="ARBA00004194"/>
    </source>
</evidence>
<evidence type="ECO:0000313" key="15">
    <source>
        <dbReference type="EMBL" id="CAG5120536.1"/>
    </source>
</evidence>
<keyword evidence="3" id="KW-0479">Metal-binding</keyword>